<evidence type="ECO:0000313" key="3">
    <source>
        <dbReference type="Proteomes" id="UP001186944"/>
    </source>
</evidence>
<dbReference type="PANTHER" id="PTHR13800">
    <property type="entry name" value="TRANSIENT RECEPTOR POTENTIAL CATION CHANNEL, SUBFAMILY M, MEMBER 6"/>
    <property type="match status" value="1"/>
</dbReference>
<dbReference type="GO" id="GO:0005886">
    <property type="term" value="C:plasma membrane"/>
    <property type="evidence" value="ECO:0007669"/>
    <property type="project" value="TreeGrafter"/>
</dbReference>
<dbReference type="EMBL" id="VSWD01000010">
    <property type="protein sequence ID" value="KAK3089886.1"/>
    <property type="molecule type" value="Genomic_DNA"/>
</dbReference>
<evidence type="ECO:0000256" key="1">
    <source>
        <dbReference type="SAM" id="Phobius"/>
    </source>
</evidence>
<keyword evidence="3" id="KW-1185">Reference proteome</keyword>
<feature type="transmembrane region" description="Helical" evidence="1">
    <location>
        <begin position="67"/>
        <end position="87"/>
    </location>
</feature>
<dbReference type="Proteomes" id="UP001186944">
    <property type="component" value="Unassembled WGS sequence"/>
</dbReference>
<evidence type="ECO:0000313" key="2">
    <source>
        <dbReference type="EMBL" id="KAK3089886.1"/>
    </source>
</evidence>
<accession>A0AA88XXP9</accession>
<organism evidence="2 3">
    <name type="scientific">Pinctada imbricata</name>
    <name type="common">Atlantic pearl-oyster</name>
    <name type="synonym">Pinctada martensii</name>
    <dbReference type="NCBI Taxonomy" id="66713"/>
    <lineage>
        <taxon>Eukaryota</taxon>
        <taxon>Metazoa</taxon>
        <taxon>Spiralia</taxon>
        <taxon>Lophotrochozoa</taxon>
        <taxon>Mollusca</taxon>
        <taxon>Bivalvia</taxon>
        <taxon>Autobranchia</taxon>
        <taxon>Pteriomorphia</taxon>
        <taxon>Pterioida</taxon>
        <taxon>Pterioidea</taxon>
        <taxon>Pteriidae</taxon>
        <taxon>Pinctada</taxon>
    </lineage>
</organism>
<proteinExistence type="predicted"/>
<name>A0AA88XXP9_PINIB</name>
<comment type="caution">
    <text evidence="2">The sequence shown here is derived from an EMBL/GenBank/DDBJ whole genome shotgun (WGS) entry which is preliminary data.</text>
</comment>
<reference evidence="2" key="1">
    <citation type="submission" date="2019-08" db="EMBL/GenBank/DDBJ databases">
        <title>The improved chromosome-level genome for the pearl oyster Pinctada fucata martensii using PacBio sequencing and Hi-C.</title>
        <authorList>
            <person name="Zheng Z."/>
        </authorList>
    </citation>
    <scope>NUCLEOTIDE SEQUENCE</scope>
    <source>
        <strain evidence="2">ZZ-2019</strain>
        <tissue evidence="2">Adductor muscle</tissue>
    </source>
</reference>
<keyword evidence="1" id="KW-0472">Membrane</keyword>
<sequence>MLDELYDENPSSSMDIVGSEINIWDIKTTPLTFAHENFEMNFIGNTCPQKKLNQIWFNELTPALKPFFKFFFLLMLIAFSAFVMTSIDDDLYRRPIARVWEYYIYIWAAGDLFEEINYGMQKINQIVPVIDQFMNYTFDSVMANSAILWRFERYTVIKNYEDKVPSPFNIIIRPIQYINKARKRCKCIRVAELGEIDKGETATRWDMITYITMLHLWCI</sequence>
<dbReference type="GO" id="GO:0099604">
    <property type="term" value="F:ligand-gated calcium channel activity"/>
    <property type="evidence" value="ECO:0007669"/>
    <property type="project" value="TreeGrafter"/>
</dbReference>
<protein>
    <submittedName>
        <fullName evidence="2">Uncharacterized protein</fullName>
    </submittedName>
</protein>
<dbReference type="AlphaFoldDB" id="A0AA88XXP9"/>
<keyword evidence="1" id="KW-1133">Transmembrane helix</keyword>
<dbReference type="InterPro" id="IPR050927">
    <property type="entry name" value="TRPM"/>
</dbReference>
<keyword evidence="1" id="KW-0812">Transmembrane</keyword>
<gene>
    <name evidence="2" type="ORF">FSP39_007361</name>
</gene>
<dbReference type="PANTHER" id="PTHR13800:SF12">
    <property type="entry name" value="TRANSIENT RECEPTOR POTENTIAL CATION CHANNEL SUBFAMILY M MEMBER-LIKE 2"/>
    <property type="match status" value="1"/>
</dbReference>